<dbReference type="AlphaFoldDB" id="A0A0F7SBX4"/>
<organism evidence="2 3">
    <name type="scientific">Sporisorium scitamineum</name>
    <dbReference type="NCBI Taxonomy" id="49012"/>
    <lineage>
        <taxon>Eukaryota</taxon>
        <taxon>Fungi</taxon>
        <taxon>Dikarya</taxon>
        <taxon>Basidiomycota</taxon>
        <taxon>Ustilaginomycotina</taxon>
        <taxon>Ustilaginomycetes</taxon>
        <taxon>Ustilaginales</taxon>
        <taxon>Ustilaginaceae</taxon>
        <taxon>Sporisorium</taxon>
    </lineage>
</organism>
<name>A0A0F7SBX4_9BASI</name>
<gene>
    <name evidence="2" type="primary">SSCI58710.1</name>
</gene>
<proteinExistence type="predicted"/>
<feature type="region of interest" description="Disordered" evidence="1">
    <location>
        <begin position="1"/>
        <end position="41"/>
    </location>
</feature>
<reference evidence="3" key="1">
    <citation type="submission" date="2014-06" db="EMBL/GenBank/DDBJ databases">
        <authorList>
            <person name="Berkman P.J."/>
        </authorList>
    </citation>
    <scope>NUCLEOTIDE SEQUENCE [LARGE SCALE GENOMIC DNA]</scope>
</reference>
<dbReference type="EMBL" id="CCFA01003534">
    <property type="protein sequence ID" value="CDW98595.1"/>
    <property type="molecule type" value="Genomic_DNA"/>
</dbReference>
<feature type="compositionally biased region" description="Low complexity" evidence="1">
    <location>
        <begin position="8"/>
        <end position="23"/>
    </location>
</feature>
<evidence type="ECO:0000313" key="3">
    <source>
        <dbReference type="Proteomes" id="UP000242770"/>
    </source>
</evidence>
<evidence type="ECO:0000313" key="2">
    <source>
        <dbReference type="EMBL" id="CDW98595.1"/>
    </source>
</evidence>
<accession>A0A0F7SBX4</accession>
<keyword evidence="3" id="KW-1185">Reference proteome</keyword>
<evidence type="ECO:0000256" key="1">
    <source>
        <dbReference type="SAM" id="MobiDB-lite"/>
    </source>
</evidence>
<protein>
    <submittedName>
        <fullName evidence="2">Uncharacterized protein</fullName>
    </submittedName>
</protein>
<sequence>MVPPTSITVTGSTDGGRRSSSTGLKQEVTASLAERSPAPSM</sequence>
<dbReference type="Proteomes" id="UP000242770">
    <property type="component" value="Unassembled WGS sequence"/>
</dbReference>